<evidence type="ECO:0000313" key="1">
    <source>
        <dbReference type="EMBL" id="QSS56146.1"/>
    </source>
</evidence>
<dbReference type="VEuPathDB" id="FungiDB:I7I53_04282"/>
<organism evidence="1 2">
    <name type="scientific">Ajellomyces capsulatus (strain H88)</name>
    <name type="common">Darling's disease fungus</name>
    <name type="synonym">Histoplasma capsulatum</name>
    <dbReference type="NCBI Taxonomy" id="544711"/>
    <lineage>
        <taxon>Eukaryota</taxon>
        <taxon>Fungi</taxon>
        <taxon>Dikarya</taxon>
        <taxon>Ascomycota</taxon>
        <taxon>Pezizomycotina</taxon>
        <taxon>Eurotiomycetes</taxon>
        <taxon>Eurotiomycetidae</taxon>
        <taxon>Onygenales</taxon>
        <taxon>Ajellomycetaceae</taxon>
        <taxon>Histoplasma</taxon>
    </lineage>
</organism>
<dbReference type="AlphaFoldDB" id="A0A8A1LQ55"/>
<sequence length="62" mass="7427">MFLGAFLVRPKRAKTDSQQKKKFALVRRLKQHTPRRKEKEILKKAKHSSARFLLAGKGWWFF</sequence>
<name>A0A8A1LQ55_AJEC8</name>
<proteinExistence type="predicted"/>
<protein>
    <submittedName>
        <fullName evidence="1">U3 small nucleolar RNA-associated protein</fullName>
    </submittedName>
</protein>
<evidence type="ECO:0000313" key="2">
    <source>
        <dbReference type="Proteomes" id="UP000663419"/>
    </source>
</evidence>
<reference evidence="1" key="1">
    <citation type="submission" date="2021-01" db="EMBL/GenBank/DDBJ databases">
        <title>Chromosome-level genome assembly of a human fungal pathogen reveals clustering of transcriptionally co-regulated genes.</title>
        <authorList>
            <person name="Voorhies M."/>
            <person name="Cohen S."/>
            <person name="Shea T.P."/>
            <person name="Petrus S."/>
            <person name="Munoz J.F."/>
            <person name="Poplawski S."/>
            <person name="Goldman W.E."/>
            <person name="Michael T."/>
            <person name="Cuomo C.A."/>
            <person name="Sil A."/>
            <person name="Beyhan S."/>
        </authorList>
    </citation>
    <scope>NUCLEOTIDE SEQUENCE</scope>
    <source>
        <strain evidence="1">H88</strain>
    </source>
</reference>
<gene>
    <name evidence="1" type="ORF">I7I53_04282</name>
</gene>
<dbReference type="Proteomes" id="UP000663419">
    <property type="component" value="Chromosome 5"/>
</dbReference>
<accession>A0A8A1LQ55</accession>
<dbReference type="EMBL" id="CP069106">
    <property type="protein sequence ID" value="QSS56146.1"/>
    <property type="molecule type" value="Genomic_DNA"/>
</dbReference>